<sequence>MKQKTKGEKIGEILEEIEMCMWEHQANDPGEPLKFNETALRSATKIFADIMMEFSYRHRKSNKQKLEDMALSAVELGQAIRFLIRNNTGIDSTTWYKEENE</sequence>
<name>A0A6J5MBW1_9CAUD</name>
<evidence type="ECO:0000313" key="1">
    <source>
        <dbReference type="EMBL" id="CAB4144575.1"/>
    </source>
</evidence>
<accession>A0A6J5MBW1</accession>
<gene>
    <name evidence="1" type="ORF">UFOVP455_51</name>
</gene>
<proteinExistence type="predicted"/>
<organism evidence="1">
    <name type="scientific">uncultured Caudovirales phage</name>
    <dbReference type="NCBI Taxonomy" id="2100421"/>
    <lineage>
        <taxon>Viruses</taxon>
        <taxon>Duplodnaviria</taxon>
        <taxon>Heunggongvirae</taxon>
        <taxon>Uroviricota</taxon>
        <taxon>Caudoviricetes</taxon>
        <taxon>Peduoviridae</taxon>
        <taxon>Maltschvirus</taxon>
        <taxon>Maltschvirus maltsch</taxon>
    </lineage>
</organism>
<dbReference type="EMBL" id="LR796427">
    <property type="protein sequence ID" value="CAB4144575.1"/>
    <property type="molecule type" value="Genomic_DNA"/>
</dbReference>
<reference evidence="1" key="1">
    <citation type="submission" date="2020-04" db="EMBL/GenBank/DDBJ databases">
        <authorList>
            <person name="Chiriac C."/>
            <person name="Salcher M."/>
            <person name="Ghai R."/>
            <person name="Kavagutti S V."/>
        </authorList>
    </citation>
    <scope>NUCLEOTIDE SEQUENCE</scope>
</reference>
<protein>
    <submittedName>
        <fullName evidence="1">Uncharacterized protein</fullName>
    </submittedName>
</protein>